<keyword evidence="1" id="KW-0472">Membrane</keyword>
<sequence>MKLNVANHIIPISAGVFLILNMFENIIHFSIGRNIKDKNNSYIGNIEFPEYYDIIKIIVIMFVFAFLQAFFTYYFVLKGY</sequence>
<name>A0A6C0LIV4_9ZZZZ</name>
<keyword evidence="1" id="KW-1133">Transmembrane helix</keyword>
<feature type="transmembrane region" description="Helical" evidence="1">
    <location>
        <begin position="12"/>
        <end position="31"/>
    </location>
</feature>
<feature type="transmembrane region" description="Helical" evidence="1">
    <location>
        <begin position="51"/>
        <end position="76"/>
    </location>
</feature>
<protein>
    <submittedName>
        <fullName evidence="2">Uncharacterized protein</fullName>
    </submittedName>
</protein>
<evidence type="ECO:0000313" key="2">
    <source>
        <dbReference type="EMBL" id="QHU29102.1"/>
    </source>
</evidence>
<accession>A0A6C0LIV4</accession>
<dbReference type="EMBL" id="MN740481">
    <property type="protein sequence ID" value="QHU29102.1"/>
    <property type="molecule type" value="Genomic_DNA"/>
</dbReference>
<reference evidence="2" key="1">
    <citation type="journal article" date="2020" name="Nature">
        <title>Giant virus diversity and host interactions through global metagenomics.</title>
        <authorList>
            <person name="Schulz F."/>
            <person name="Roux S."/>
            <person name="Paez-Espino D."/>
            <person name="Jungbluth S."/>
            <person name="Walsh D.A."/>
            <person name="Denef V.J."/>
            <person name="McMahon K.D."/>
            <person name="Konstantinidis K.T."/>
            <person name="Eloe-Fadrosh E.A."/>
            <person name="Kyrpides N.C."/>
            <person name="Woyke T."/>
        </authorList>
    </citation>
    <scope>NUCLEOTIDE SEQUENCE</scope>
    <source>
        <strain evidence="2">GVMAG-M-3300027804-47</strain>
    </source>
</reference>
<dbReference type="AlphaFoldDB" id="A0A6C0LIV4"/>
<proteinExistence type="predicted"/>
<organism evidence="2">
    <name type="scientific">viral metagenome</name>
    <dbReference type="NCBI Taxonomy" id="1070528"/>
    <lineage>
        <taxon>unclassified sequences</taxon>
        <taxon>metagenomes</taxon>
        <taxon>organismal metagenomes</taxon>
    </lineage>
</organism>
<evidence type="ECO:0000256" key="1">
    <source>
        <dbReference type="SAM" id="Phobius"/>
    </source>
</evidence>
<keyword evidence="1" id="KW-0812">Transmembrane</keyword>